<reference evidence="3" key="4">
    <citation type="submission" date="2025-08" db="UniProtKB">
        <authorList>
            <consortium name="Ensembl"/>
        </authorList>
    </citation>
    <scope>IDENTIFICATION</scope>
</reference>
<sequence length="110" mass="12190">LRPASRPQPLSSLHWRAGLLPLCPLPCLCGLFCPFCLGCEIAGAMGECCCCGTSVAMRTLIRTKYNIQGSICNDHCIHECCLMCSLCQMKREINYQHSKVQLENGRVIIN</sequence>
<evidence type="ECO:0000313" key="4">
    <source>
        <dbReference type="Proteomes" id="UP000314986"/>
    </source>
</evidence>
<keyword evidence="4" id="KW-1185">Reference proteome</keyword>
<dbReference type="InParanoid" id="A0A4W3HR91"/>
<proteinExistence type="inferred from homology"/>
<dbReference type="Pfam" id="PF04749">
    <property type="entry name" value="PLAC8"/>
    <property type="match status" value="1"/>
</dbReference>
<dbReference type="Ensembl" id="ENSCMIT00000018165.1">
    <property type="protein sequence ID" value="ENSCMIP00000017825.1"/>
    <property type="gene ID" value="ENSCMIG00000008462.1"/>
</dbReference>
<dbReference type="PANTHER" id="PTHR15907">
    <property type="entry name" value="DUF614 FAMILY PROTEIN-RELATED"/>
    <property type="match status" value="1"/>
</dbReference>
<name>A0A4W3HR91_CALMI</name>
<evidence type="ECO:0000313" key="3">
    <source>
        <dbReference type="Ensembl" id="ENSCMIP00000017825.1"/>
    </source>
</evidence>
<dbReference type="InterPro" id="IPR006461">
    <property type="entry name" value="PLAC_motif_containing"/>
</dbReference>
<evidence type="ECO:0000256" key="1">
    <source>
        <dbReference type="ARBA" id="ARBA00009024"/>
    </source>
</evidence>
<protein>
    <submittedName>
        <fullName evidence="3">Uncharacterized protein</fullName>
    </submittedName>
</protein>
<feature type="signal peptide" evidence="2">
    <location>
        <begin position="1"/>
        <end position="38"/>
    </location>
</feature>
<dbReference type="NCBIfam" id="TIGR01571">
    <property type="entry name" value="A_thal_Cys_rich"/>
    <property type="match status" value="1"/>
</dbReference>
<reference evidence="4" key="3">
    <citation type="journal article" date="2014" name="Nature">
        <title>Elephant shark genome provides unique insights into gnathostome evolution.</title>
        <authorList>
            <consortium name="International Elephant Shark Genome Sequencing Consortium"/>
            <person name="Venkatesh B."/>
            <person name="Lee A.P."/>
            <person name="Ravi V."/>
            <person name="Maurya A.K."/>
            <person name="Lian M.M."/>
            <person name="Swann J.B."/>
            <person name="Ohta Y."/>
            <person name="Flajnik M.F."/>
            <person name="Sutoh Y."/>
            <person name="Kasahara M."/>
            <person name="Hoon S."/>
            <person name="Gangu V."/>
            <person name="Roy S.W."/>
            <person name="Irimia M."/>
            <person name="Korzh V."/>
            <person name="Kondrychyn I."/>
            <person name="Lim Z.W."/>
            <person name="Tay B.H."/>
            <person name="Tohari S."/>
            <person name="Kong K.W."/>
            <person name="Ho S."/>
            <person name="Lorente-Galdos B."/>
            <person name="Quilez J."/>
            <person name="Marques-Bonet T."/>
            <person name="Raney B.J."/>
            <person name="Ingham P.W."/>
            <person name="Tay A."/>
            <person name="Hillier L.W."/>
            <person name="Minx P."/>
            <person name="Boehm T."/>
            <person name="Wilson R.K."/>
            <person name="Brenner S."/>
            <person name="Warren W.C."/>
        </authorList>
    </citation>
    <scope>NUCLEOTIDE SEQUENCE [LARGE SCALE GENOMIC DNA]</scope>
</reference>
<accession>A0A4W3HR91</accession>
<dbReference type="OMA" id="CIHECCL"/>
<organism evidence="3 4">
    <name type="scientific">Callorhinchus milii</name>
    <name type="common">Ghost shark</name>
    <dbReference type="NCBI Taxonomy" id="7868"/>
    <lineage>
        <taxon>Eukaryota</taxon>
        <taxon>Metazoa</taxon>
        <taxon>Chordata</taxon>
        <taxon>Craniata</taxon>
        <taxon>Vertebrata</taxon>
        <taxon>Chondrichthyes</taxon>
        <taxon>Holocephali</taxon>
        <taxon>Chimaeriformes</taxon>
        <taxon>Callorhinchidae</taxon>
        <taxon>Callorhinchus</taxon>
    </lineage>
</organism>
<comment type="similarity">
    <text evidence="1">Belongs to the cornifelin family.</text>
</comment>
<feature type="chain" id="PRO_5021188169" evidence="2">
    <location>
        <begin position="39"/>
        <end position="110"/>
    </location>
</feature>
<dbReference type="AlphaFoldDB" id="A0A4W3HR91"/>
<reference evidence="4" key="2">
    <citation type="journal article" date="2007" name="PLoS Biol.">
        <title>Survey sequencing and comparative analysis of the elephant shark (Callorhinchus milii) genome.</title>
        <authorList>
            <person name="Venkatesh B."/>
            <person name="Kirkness E.F."/>
            <person name="Loh Y.H."/>
            <person name="Halpern A.L."/>
            <person name="Lee A.P."/>
            <person name="Johnson J."/>
            <person name="Dandona N."/>
            <person name="Viswanathan L.D."/>
            <person name="Tay A."/>
            <person name="Venter J.C."/>
            <person name="Strausberg R.L."/>
            <person name="Brenner S."/>
        </authorList>
    </citation>
    <scope>NUCLEOTIDE SEQUENCE [LARGE SCALE GENOMIC DNA]</scope>
</reference>
<reference evidence="3" key="5">
    <citation type="submission" date="2025-09" db="UniProtKB">
        <authorList>
            <consortium name="Ensembl"/>
        </authorList>
    </citation>
    <scope>IDENTIFICATION</scope>
</reference>
<dbReference type="GeneTree" id="ENSGT00940000157329"/>
<keyword evidence="2" id="KW-0732">Signal</keyword>
<evidence type="ECO:0000256" key="2">
    <source>
        <dbReference type="SAM" id="SignalP"/>
    </source>
</evidence>
<reference evidence="4" key="1">
    <citation type="journal article" date="2006" name="Science">
        <title>Ancient noncoding elements conserved in the human genome.</title>
        <authorList>
            <person name="Venkatesh B."/>
            <person name="Kirkness E.F."/>
            <person name="Loh Y.H."/>
            <person name="Halpern A.L."/>
            <person name="Lee A.P."/>
            <person name="Johnson J."/>
            <person name="Dandona N."/>
            <person name="Viswanathan L.D."/>
            <person name="Tay A."/>
            <person name="Venter J.C."/>
            <person name="Strausberg R.L."/>
            <person name="Brenner S."/>
        </authorList>
    </citation>
    <scope>NUCLEOTIDE SEQUENCE [LARGE SCALE GENOMIC DNA]</scope>
</reference>
<dbReference type="Proteomes" id="UP000314986">
    <property type="component" value="Unassembled WGS sequence"/>
</dbReference>